<keyword evidence="3" id="KW-1185">Reference proteome</keyword>
<proteinExistence type="inferred from homology"/>
<dbReference type="PANTHER" id="PTHR18964:SF149">
    <property type="entry name" value="BIFUNCTIONAL UDP-N-ACETYLGLUCOSAMINE 2-EPIMERASE_N-ACETYLMANNOSAMINE KINASE"/>
    <property type="match status" value="1"/>
</dbReference>
<protein>
    <submittedName>
        <fullName evidence="2">Xylose repressor protein</fullName>
    </submittedName>
</protein>
<dbReference type="Pfam" id="PF00480">
    <property type="entry name" value="ROK"/>
    <property type="match status" value="1"/>
</dbReference>
<dbReference type="SUPFAM" id="SSF53067">
    <property type="entry name" value="Actin-like ATPase domain"/>
    <property type="match status" value="1"/>
</dbReference>
<dbReference type="Gene3D" id="1.10.10.10">
    <property type="entry name" value="Winged helix-like DNA-binding domain superfamily/Winged helix DNA-binding domain"/>
    <property type="match status" value="1"/>
</dbReference>
<dbReference type="SUPFAM" id="SSF46785">
    <property type="entry name" value="Winged helix' DNA-binding domain"/>
    <property type="match status" value="1"/>
</dbReference>
<dbReference type="AlphaFoldDB" id="A0A401Z924"/>
<dbReference type="EMBL" id="BIFQ01000001">
    <property type="protein sequence ID" value="GCE03371.1"/>
    <property type="molecule type" value="Genomic_DNA"/>
</dbReference>
<sequence>MAPTRTGSKRLLHDLNQSIVFNLIMEHQAISRIKLARKSGLPASTITKIVGNLLAAGLVLEVSADESSGGRRPVLLSINASAGYVVGVRLREATITLTICDLQCNSTYTRECSYQPGTAPQQVITIMATAIRDLVAEAGLTMQQIFGVGIGLSGLIDSARGLCRVSTILGWQNVELGPALERQLKIPVRVDNDVNTLSIAEHLFGQGREADNFLLVTIGRGIGMGIVLGGAIYRGSFGGAGEFGHMTVDVRPDAPLCNCGKRGCLEALASDYGIVRTALGTDPGHAIEDAIVNLIARAHAGESEIVAIFRQAGITMGIAIANLINIFEPSHILIAGEGLRAGDLFLEPMRQTIPRHTFDARDDIELLICPTSDDLWARGAASLILHEIFQSPIYEDEEALALDDLVSQASKAQKHHKK</sequence>
<evidence type="ECO:0000313" key="3">
    <source>
        <dbReference type="Proteomes" id="UP000287224"/>
    </source>
</evidence>
<dbReference type="InterPro" id="IPR036388">
    <property type="entry name" value="WH-like_DNA-bd_sf"/>
</dbReference>
<evidence type="ECO:0000256" key="1">
    <source>
        <dbReference type="ARBA" id="ARBA00006479"/>
    </source>
</evidence>
<name>A0A401Z924_9CHLR</name>
<comment type="caution">
    <text evidence="2">The sequence shown here is derived from an EMBL/GenBank/DDBJ whole genome shotgun (WGS) entry which is preliminary data.</text>
</comment>
<dbReference type="CDD" id="cd24073">
    <property type="entry name" value="ASKHA_ATPase_ROK_CYANR"/>
    <property type="match status" value="1"/>
</dbReference>
<evidence type="ECO:0000313" key="2">
    <source>
        <dbReference type="EMBL" id="GCE03371.1"/>
    </source>
</evidence>
<dbReference type="OrthoDB" id="9796533at2"/>
<reference evidence="3" key="1">
    <citation type="submission" date="2018-12" db="EMBL/GenBank/DDBJ databases">
        <title>Tengunoibacter tsumagoiensis gen. nov., sp. nov., Dictyobacter kobayashii sp. nov., D. alpinus sp. nov., and D. joshuensis sp. nov. and description of Dictyobacteraceae fam. nov. within the order Ktedonobacterales isolated from Tengu-no-mugimeshi.</title>
        <authorList>
            <person name="Wang C.M."/>
            <person name="Zheng Y."/>
            <person name="Sakai Y."/>
            <person name="Toyoda A."/>
            <person name="Minakuchi Y."/>
            <person name="Abe K."/>
            <person name="Yokota A."/>
            <person name="Yabe S."/>
        </authorList>
    </citation>
    <scope>NUCLEOTIDE SEQUENCE [LARGE SCALE GENOMIC DNA]</scope>
    <source>
        <strain evidence="3">S-27</strain>
    </source>
</reference>
<gene>
    <name evidence="2" type="ORF">KDAU_07000</name>
</gene>
<dbReference type="InterPro" id="IPR043129">
    <property type="entry name" value="ATPase_NBD"/>
</dbReference>
<dbReference type="RefSeq" id="WP_126594657.1">
    <property type="nucleotide sequence ID" value="NZ_BIFQ01000001.1"/>
</dbReference>
<dbReference type="InterPro" id="IPR036390">
    <property type="entry name" value="WH_DNA-bd_sf"/>
</dbReference>
<dbReference type="Gene3D" id="3.30.420.40">
    <property type="match status" value="2"/>
</dbReference>
<dbReference type="PROSITE" id="PS01125">
    <property type="entry name" value="ROK"/>
    <property type="match status" value="1"/>
</dbReference>
<dbReference type="InterPro" id="IPR049874">
    <property type="entry name" value="ROK_cs"/>
</dbReference>
<accession>A0A401Z924</accession>
<organism evidence="2 3">
    <name type="scientific">Dictyobacter aurantiacus</name>
    <dbReference type="NCBI Taxonomy" id="1936993"/>
    <lineage>
        <taxon>Bacteria</taxon>
        <taxon>Bacillati</taxon>
        <taxon>Chloroflexota</taxon>
        <taxon>Ktedonobacteria</taxon>
        <taxon>Ktedonobacterales</taxon>
        <taxon>Dictyobacteraceae</taxon>
        <taxon>Dictyobacter</taxon>
    </lineage>
</organism>
<dbReference type="PANTHER" id="PTHR18964">
    <property type="entry name" value="ROK (REPRESSOR, ORF, KINASE) FAMILY"/>
    <property type="match status" value="1"/>
</dbReference>
<dbReference type="InterPro" id="IPR000600">
    <property type="entry name" value="ROK"/>
</dbReference>
<dbReference type="Proteomes" id="UP000287224">
    <property type="component" value="Unassembled WGS sequence"/>
</dbReference>
<comment type="similarity">
    <text evidence="1">Belongs to the ROK (NagC/XylR) family.</text>
</comment>